<proteinExistence type="predicted"/>
<dbReference type="EMBL" id="CP154795">
    <property type="protein sequence ID" value="XAN07151.1"/>
    <property type="molecule type" value="Genomic_DNA"/>
</dbReference>
<organism evidence="1 2">
    <name type="scientific">Ammonicoccus fulvus</name>
    <dbReference type="NCBI Taxonomy" id="3138240"/>
    <lineage>
        <taxon>Bacteria</taxon>
        <taxon>Bacillati</taxon>
        <taxon>Actinomycetota</taxon>
        <taxon>Actinomycetes</taxon>
        <taxon>Propionibacteriales</taxon>
        <taxon>Propionibacteriaceae</taxon>
        <taxon>Ammonicoccus</taxon>
    </lineage>
</organism>
<sequence length="172" mass="19716">MFFRRPRLAPDVHAQLTDAYLGEFGRQPARILAAAEAVGGWCVLLADVLAIQDHREWRFTPWHRIEQGGWNDQNSELRWELVDGRRGNALFDEPGRIPEVFRERVQASIVVHKQIPIEGTREGGIVSARRNLANRDAPLEWRIRRGRGTAETPENMFVLEAALADLKTDWDI</sequence>
<name>A0ABZ3FM77_9ACTN</name>
<gene>
    <name evidence="1" type="ORF">AADG42_07540</name>
</gene>
<protein>
    <submittedName>
        <fullName evidence="1">Uncharacterized protein</fullName>
    </submittedName>
</protein>
<reference evidence="1 2" key="1">
    <citation type="submission" date="2024-04" db="EMBL/GenBank/DDBJ databases">
        <title>Isolation of an actinomycete strain from pig manure.</title>
        <authorList>
            <person name="Gong T."/>
            <person name="Yu Z."/>
            <person name="An M."/>
            <person name="Wei C."/>
            <person name="Yang W."/>
            <person name="Liu L."/>
        </authorList>
    </citation>
    <scope>NUCLEOTIDE SEQUENCE [LARGE SCALE GENOMIC DNA]</scope>
    <source>
        <strain evidence="1 2">ZF39</strain>
    </source>
</reference>
<evidence type="ECO:0000313" key="2">
    <source>
        <dbReference type="Proteomes" id="UP001442841"/>
    </source>
</evidence>
<keyword evidence="2" id="KW-1185">Reference proteome</keyword>
<dbReference type="Proteomes" id="UP001442841">
    <property type="component" value="Chromosome"/>
</dbReference>
<dbReference type="RefSeq" id="WP_425308602.1">
    <property type="nucleotide sequence ID" value="NZ_CP154795.1"/>
</dbReference>
<evidence type="ECO:0000313" key="1">
    <source>
        <dbReference type="EMBL" id="XAN07151.1"/>
    </source>
</evidence>
<accession>A0ABZ3FM77</accession>